<gene>
    <name evidence="2" type="ORF">H5410_064953</name>
</gene>
<evidence type="ECO:0000256" key="1">
    <source>
        <dbReference type="SAM" id="MobiDB-lite"/>
    </source>
</evidence>
<evidence type="ECO:0000313" key="2">
    <source>
        <dbReference type="EMBL" id="KAG5568031.1"/>
    </source>
</evidence>
<comment type="caution">
    <text evidence="2">The sequence shown here is derived from an EMBL/GenBank/DDBJ whole genome shotgun (WGS) entry which is preliminary data.</text>
</comment>
<feature type="region of interest" description="Disordered" evidence="1">
    <location>
        <begin position="1"/>
        <end position="93"/>
    </location>
</feature>
<sequence>MSKKFIETPRKSPILVEGTSTDEVHAPTFNILTQSPPPPKFVENPANIENQASSGSSQLKDRKEKKSEAKKRVIQANQTGKKRKGKIIETRPIHDSIFASEIKEKKQM</sequence>
<dbReference type="EMBL" id="JACXVP010000274">
    <property type="protein sequence ID" value="KAG5568031.1"/>
    <property type="molecule type" value="Genomic_DNA"/>
</dbReference>
<name>A0A9J5VY80_SOLCO</name>
<feature type="compositionally biased region" description="Polar residues" evidence="1">
    <location>
        <begin position="47"/>
        <end position="58"/>
    </location>
</feature>
<dbReference type="Proteomes" id="UP000824120">
    <property type="component" value="Unassembled WGS sequence"/>
</dbReference>
<feature type="compositionally biased region" description="Basic and acidic residues" evidence="1">
    <location>
        <begin position="1"/>
        <end position="10"/>
    </location>
</feature>
<accession>A0A9J5VY80</accession>
<evidence type="ECO:0000313" key="3">
    <source>
        <dbReference type="Proteomes" id="UP000824120"/>
    </source>
</evidence>
<keyword evidence="3" id="KW-1185">Reference proteome</keyword>
<protein>
    <submittedName>
        <fullName evidence="2">Uncharacterized protein</fullName>
    </submittedName>
</protein>
<feature type="compositionally biased region" description="Basic and acidic residues" evidence="1">
    <location>
        <begin position="59"/>
        <end position="71"/>
    </location>
</feature>
<proteinExistence type="predicted"/>
<reference evidence="2" key="1">
    <citation type="submission" date="2020-09" db="EMBL/GenBank/DDBJ databases">
        <title>De no assembly of potato wild relative species, Solanum commersonii.</title>
        <authorList>
            <person name="Cho K."/>
        </authorList>
    </citation>
    <scope>NUCLEOTIDE SEQUENCE</scope>
    <source>
        <strain evidence="2">LZ3.2</strain>
        <tissue evidence="2">Leaf</tissue>
    </source>
</reference>
<dbReference type="AlphaFoldDB" id="A0A9J5VY80"/>
<organism evidence="2 3">
    <name type="scientific">Solanum commersonii</name>
    <name type="common">Commerson's wild potato</name>
    <name type="synonym">Commerson's nightshade</name>
    <dbReference type="NCBI Taxonomy" id="4109"/>
    <lineage>
        <taxon>Eukaryota</taxon>
        <taxon>Viridiplantae</taxon>
        <taxon>Streptophyta</taxon>
        <taxon>Embryophyta</taxon>
        <taxon>Tracheophyta</taxon>
        <taxon>Spermatophyta</taxon>
        <taxon>Magnoliopsida</taxon>
        <taxon>eudicotyledons</taxon>
        <taxon>Gunneridae</taxon>
        <taxon>Pentapetalae</taxon>
        <taxon>asterids</taxon>
        <taxon>lamiids</taxon>
        <taxon>Solanales</taxon>
        <taxon>Solanaceae</taxon>
        <taxon>Solanoideae</taxon>
        <taxon>Solaneae</taxon>
        <taxon>Solanum</taxon>
    </lineage>
</organism>